<dbReference type="SUPFAM" id="SSF161098">
    <property type="entry name" value="MetI-like"/>
    <property type="match status" value="2"/>
</dbReference>
<feature type="transmembrane region" description="Helical" evidence="7">
    <location>
        <begin position="422"/>
        <end position="455"/>
    </location>
</feature>
<dbReference type="Gene3D" id="1.10.3720.10">
    <property type="entry name" value="MetI-like"/>
    <property type="match status" value="2"/>
</dbReference>
<feature type="transmembrane region" description="Helical" evidence="7">
    <location>
        <begin position="260"/>
        <end position="283"/>
    </location>
</feature>
<keyword evidence="6 7" id="KW-0472">Membrane</keyword>
<feature type="transmembrane region" description="Helical" evidence="7">
    <location>
        <begin position="345"/>
        <end position="366"/>
    </location>
</feature>
<evidence type="ECO:0000256" key="1">
    <source>
        <dbReference type="ARBA" id="ARBA00004651"/>
    </source>
</evidence>
<dbReference type="InterPro" id="IPR000515">
    <property type="entry name" value="MetI-like"/>
</dbReference>
<organism evidence="9 10">
    <name type="scientific">Microbacterium sediminicola</name>
    <dbReference type="NCBI Taxonomy" id="415210"/>
    <lineage>
        <taxon>Bacteria</taxon>
        <taxon>Bacillati</taxon>
        <taxon>Actinomycetota</taxon>
        <taxon>Actinomycetes</taxon>
        <taxon>Micrococcales</taxon>
        <taxon>Microbacteriaceae</taxon>
        <taxon>Microbacterium</taxon>
    </lineage>
</organism>
<evidence type="ECO:0000313" key="10">
    <source>
        <dbReference type="Proteomes" id="UP001501690"/>
    </source>
</evidence>
<evidence type="ECO:0000256" key="7">
    <source>
        <dbReference type="RuleBase" id="RU363032"/>
    </source>
</evidence>
<feature type="domain" description="ABC transmembrane type-1" evidence="8">
    <location>
        <begin position="57"/>
        <end position="236"/>
    </location>
</feature>
<dbReference type="PANTHER" id="PTHR30151">
    <property type="entry name" value="ALKANE SULFONATE ABC TRANSPORTER-RELATED, MEMBRANE SUBUNIT"/>
    <property type="match status" value="1"/>
</dbReference>
<dbReference type="Proteomes" id="UP001501690">
    <property type="component" value="Unassembled WGS sequence"/>
</dbReference>
<dbReference type="RefSeq" id="WP_344073498.1">
    <property type="nucleotide sequence ID" value="NZ_BAAAPL010000002.1"/>
</dbReference>
<evidence type="ECO:0000259" key="8">
    <source>
        <dbReference type="PROSITE" id="PS50928"/>
    </source>
</evidence>
<feature type="transmembrane region" description="Helical" evidence="7">
    <location>
        <begin position="64"/>
        <end position="85"/>
    </location>
</feature>
<feature type="transmembrane region" description="Helical" evidence="7">
    <location>
        <begin position="178"/>
        <end position="198"/>
    </location>
</feature>
<keyword evidence="10" id="KW-1185">Reference proteome</keyword>
<keyword evidence="2 7" id="KW-0813">Transport</keyword>
<reference evidence="9 10" key="1">
    <citation type="journal article" date="2019" name="Int. J. Syst. Evol. Microbiol.">
        <title>The Global Catalogue of Microorganisms (GCM) 10K type strain sequencing project: providing services to taxonomists for standard genome sequencing and annotation.</title>
        <authorList>
            <consortium name="The Broad Institute Genomics Platform"/>
            <consortium name="The Broad Institute Genome Sequencing Center for Infectious Disease"/>
            <person name="Wu L."/>
            <person name="Ma J."/>
        </authorList>
    </citation>
    <scope>NUCLEOTIDE SEQUENCE [LARGE SCALE GENOMIC DNA]</scope>
    <source>
        <strain evidence="9 10">JCM 15577</strain>
    </source>
</reference>
<dbReference type="Pfam" id="PF00528">
    <property type="entry name" value="BPD_transp_1"/>
    <property type="match status" value="2"/>
</dbReference>
<comment type="subcellular location">
    <subcellularLocation>
        <location evidence="1 7">Cell membrane</location>
        <topology evidence="1 7">Multi-pass membrane protein</topology>
    </subcellularLocation>
</comment>
<dbReference type="InterPro" id="IPR035906">
    <property type="entry name" value="MetI-like_sf"/>
</dbReference>
<feature type="domain" description="ABC transmembrane type-1" evidence="8">
    <location>
        <begin position="315"/>
        <end position="494"/>
    </location>
</feature>
<keyword evidence="3" id="KW-1003">Cell membrane</keyword>
<evidence type="ECO:0000256" key="3">
    <source>
        <dbReference type="ARBA" id="ARBA00022475"/>
    </source>
</evidence>
<name>A0ABN2ILI5_9MICO</name>
<gene>
    <name evidence="9" type="ORF">GCM10009808_26780</name>
</gene>
<dbReference type="EMBL" id="BAAAPL010000002">
    <property type="protein sequence ID" value="GAA1707450.1"/>
    <property type="molecule type" value="Genomic_DNA"/>
</dbReference>
<comment type="caution">
    <text evidence="9">The sequence shown here is derived from an EMBL/GenBank/DDBJ whole genome shotgun (WGS) entry which is preliminary data.</text>
</comment>
<dbReference type="CDD" id="cd06261">
    <property type="entry name" value="TM_PBP2"/>
    <property type="match status" value="1"/>
</dbReference>
<evidence type="ECO:0000256" key="2">
    <source>
        <dbReference type="ARBA" id="ARBA00022448"/>
    </source>
</evidence>
<feature type="transmembrane region" description="Helical" evidence="7">
    <location>
        <begin position="372"/>
        <end position="396"/>
    </location>
</feature>
<feature type="transmembrane region" description="Helical" evidence="7">
    <location>
        <begin position="475"/>
        <end position="495"/>
    </location>
</feature>
<dbReference type="PANTHER" id="PTHR30151:SF20">
    <property type="entry name" value="ABC TRANSPORTER PERMEASE PROTEIN HI_0355-RELATED"/>
    <property type="match status" value="1"/>
</dbReference>
<feature type="transmembrane region" description="Helical" evidence="7">
    <location>
        <begin position="218"/>
        <end position="239"/>
    </location>
</feature>
<evidence type="ECO:0000313" key="9">
    <source>
        <dbReference type="EMBL" id="GAA1707450.1"/>
    </source>
</evidence>
<evidence type="ECO:0000256" key="4">
    <source>
        <dbReference type="ARBA" id="ARBA00022692"/>
    </source>
</evidence>
<dbReference type="PROSITE" id="PS50928">
    <property type="entry name" value="ABC_TM1"/>
    <property type="match status" value="2"/>
</dbReference>
<feature type="transmembrane region" description="Helical" evidence="7">
    <location>
        <begin position="123"/>
        <end position="144"/>
    </location>
</feature>
<evidence type="ECO:0000256" key="5">
    <source>
        <dbReference type="ARBA" id="ARBA00022989"/>
    </source>
</evidence>
<accession>A0ABN2ILI5</accession>
<feature type="transmembrane region" description="Helical" evidence="7">
    <location>
        <begin position="311"/>
        <end position="338"/>
    </location>
</feature>
<feature type="transmembrane region" description="Helical" evidence="7">
    <location>
        <begin position="92"/>
        <end position="111"/>
    </location>
</feature>
<protein>
    <recommendedName>
        <fullName evidence="8">ABC transmembrane type-1 domain-containing protein</fullName>
    </recommendedName>
</protein>
<keyword evidence="5 7" id="KW-1133">Transmembrane helix</keyword>
<sequence length="508" mass="53349">MTSSRTSRALLGVLGVTILLVAWQILGATQTLGRTLPSLTEVLAVFGERGEILWRAATATGARALVGGLVGLAIGLVLAALTAWWPRTSRTVVRSAVLINAIPIVAIGPVLMSLDGREYIPEIFAALSVLFSTVITATAGFRAASEGSRDLLRVFRTSRWKRFLHLDLPASVPTLADALRLAVPAAMLGALLGEWFGADRGLGVVMVSSMRNIQYPQLWAAALIAVLMSLVAYSLAGLLERFASARFGRTGDTSAEVPHLGRAASIITSIAIPAALVVAWQLWIVLADVPLIVAPPPGDVAVALFTDPGEYLVAAAVTVGLALGGVATGALLGILLAIIVSLAQWLAALLSPLALLIPTVPIVVFIPIVGSFFGYGVATVFVSCVLMAFFPIYVLALSGLQTRPAGSNDLFTVYRTGRFRRLAYLALPASVPSLALALRLAAANAILIAISAEWLMGQGGLGRLLSEKRVVLDTAGSWAAVVVAIVVSIIVYIGAERTETALVRRWRS</sequence>
<evidence type="ECO:0000256" key="6">
    <source>
        <dbReference type="ARBA" id="ARBA00023136"/>
    </source>
</evidence>
<keyword evidence="4 7" id="KW-0812">Transmembrane</keyword>
<comment type="similarity">
    <text evidence="7">Belongs to the binding-protein-dependent transport system permease family.</text>
</comment>
<proteinExistence type="inferred from homology"/>